<dbReference type="AlphaFoldDB" id="A0A1V9D759"/>
<evidence type="ECO:0000313" key="2">
    <source>
        <dbReference type="EMBL" id="OQP29647.1"/>
    </source>
</evidence>
<dbReference type="Pfam" id="PF10995">
    <property type="entry name" value="CBP_BcsE"/>
    <property type="match status" value="1"/>
</dbReference>
<dbReference type="RefSeq" id="WP_081142784.1">
    <property type="nucleotide sequence ID" value="NZ_MWUE01000047.1"/>
</dbReference>
<dbReference type="GO" id="GO:0035438">
    <property type="term" value="F:cyclic-di-GMP binding"/>
    <property type="evidence" value="ECO:0007669"/>
    <property type="project" value="InterPro"/>
</dbReference>
<comment type="caution">
    <text evidence="2">The sequence shown here is derived from an EMBL/GenBank/DDBJ whole genome shotgun (WGS) entry which is preliminary data.</text>
</comment>
<keyword evidence="3" id="KW-1185">Reference proteome</keyword>
<dbReference type="EMBL" id="MWUE01000047">
    <property type="protein sequence ID" value="OQP29647.1"/>
    <property type="molecule type" value="Genomic_DNA"/>
</dbReference>
<proteinExistence type="predicted"/>
<dbReference type="InterPro" id="IPR017745">
    <property type="entry name" value="BcsE"/>
</dbReference>
<evidence type="ECO:0000256" key="1">
    <source>
        <dbReference type="NCBIfam" id="TIGR03369"/>
    </source>
</evidence>
<dbReference type="NCBIfam" id="TIGR03369">
    <property type="entry name" value="cellulose_bcsE"/>
    <property type="match status" value="1"/>
</dbReference>
<gene>
    <name evidence="2" type="ORF">B2J69_23215</name>
</gene>
<organism evidence="2 3">
    <name type="scientific">Pantoea latae</name>
    <dbReference type="NCBI Taxonomy" id="1964541"/>
    <lineage>
        <taxon>Bacteria</taxon>
        <taxon>Pseudomonadati</taxon>
        <taxon>Pseudomonadota</taxon>
        <taxon>Gammaproteobacteria</taxon>
        <taxon>Enterobacterales</taxon>
        <taxon>Erwiniaceae</taxon>
        <taxon>Pantoea</taxon>
    </lineage>
</organism>
<sequence length="513" mass="58162">MKNSFALGLLQVQPELTALQTPGCYWVTCARQEDARTFIRQAVMAQQSVTLISADEKPRDLLTPDPAEGPNRIPLFSLSKSKNSLLRLETDFLRTLSSKSGLVIFNSSAAQWDKLNEAELTDWIKRMRRVLNKKQLTLLMVTSGATIINLRNNLQRYFRQLDGVAHLAFQQDSWQYRINWWYDADRLLADRAIRLVCKDDRFYAETENEKQEPLSLNDEQHYLADKIVLEGAPPLSRQWQLFDDNEQVFFRAQQANAATVIFSLTRSDYIGELAKMVHSLRRARGNGLKIVVREMGTSLRYSDERLLMACGVTAIVPASAAMSRFLTTLEAVQGQVFNRRVPASLDALTAALQPLQEKGYLRLDAFCQAVAQLISNTLLPENDKGLLVALRPVPQLKPQQILTLCKPRRFGDLVTVLDDRVILFLSSCRYNDLDKALKFIFSLSHDELFANRMVWFEDSQILAEINNIKNLTPVALQDITSAPQPTQIAAAPVEVRERQTPQPITLLPEGTTR</sequence>
<evidence type="ECO:0000313" key="3">
    <source>
        <dbReference type="Proteomes" id="UP000192769"/>
    </source>
</evidence>
<dbReference type="Proteomes" id="UP000192769">
    <property type="component" value="Unassembled WGS sequence"/>
</dbReference>
<protein>
    <recommendedName>
        <fullName evidence="1">Cellulose biosynthesis protein BcsE</fullName>
    </recommendedName>
</protein>
<reference evidence="2 3" key="1">
    <citation type="submission" date="2017-02" db="EMBL/GenBank/DDBJ databases">
        <title>Whole genome shotgun sequence of Pantoea agglomerans strain AS1 isolated from a cycad, Zamia floridana in Central Florida, USA.</title>
        <authorList>
            <person name="Lata P."/>
            <person name="Govindarajan S."/>
            <person name="Qi F."/>
            <person name="Li J.-L."/>
            <person name="Maurya S.K."/>
            <person name="Sahoo M.K."/>
        </authorList>
    </citation>
    <scope>NUCLEOTIDE SEQUENCE [LARGE SCALE GENOMIC DNA]</scope>
    <source>
        <strain evidence="2 3">AS1</strain>
    </source>
</reference>
<accession>A0A1V9D759</accession>
<dbReference type="OrthoDB" id="5840260at2"/>
<name>A0A1V9D759_9GAMM</name>